<dbReference type="eggNOG" id="KOG3656">
    <property type="taxonomic scope" value="Eukaryota"/>
</dbReference>
<dbReference type="AlphaFoldDB" id="A0A1I7S3K1"/>
<dbReference type="OrthoDB" id="10011262at2759"/>
<evidence type="ECO:0000256" key="4">
    <source>
        <dbReference type="ARBA" id="ARBA00023136"/>
    </source>
</evidence>
<feature type="transmembrane region" description="Helical" evidence="6">
    <location>
        <begin position="147"/>
        <end position="163"/>
    </location>
</feature>
<evidence type="ECO:0000313" key="9">
    <source>
        <dbReference type="EMBL" id="CAG9116366.1"/>
    </source>
</evidence>
<reference evidence="12" key="1">
    <citation type="submission" date="2016-11" db="UniProtKB">
        <authorList>
            <consortium name="WormBaseParasite"/>
        </authorList>
    </citation>
    <scope>IDENTIFICATION</scope>
</reference>
<feature type="transmembrane region" description="Helical" evidence="6">
    <location>
        <begin position="244"/>
        <end position="264"/>
    </location>
</feature>
<dbReference type="GO" id="GO:0016020">
    <property type="term" value="C:membrane"/>
    <property type="evidence" value="ECO:0007669"/>
    <property type="project" value="UniProtKB-SubCell"/>
</dbReference>
<dbReference type="SMART" id="SM01381">
    <property type="entry name" value="7TM_GPCR_Srsx"/>
    <property type="match status" value="1"/>
</dbReference>
<dbReference type="Proteomes" id="UP000095284">
    <property type="component" value="Unplaced"/>
</dbReference>
<accession>A0A1I7S3K1</accession>
<proteinExistence type="predicted"/>
<protein>
    <submittedName>
        <fullName evidence="8">(pine wood nematode) hypothetical protein</fullName>
    </submittedName>
    <submittedName>
        <fullName evidence="12">G_PROTEIN_RECEP_F1_2 domain-containing protein</fullName>
    </submittedName>
</protein>
<keyword evidence="2 6" id="KW-0812">Transmembrane</keyword>
<name>A0A1I7S3K1_BURXY</name>
<evidence type="ECO:0000256" key="1">
    <source>
        <dbReference type="ARBA" id="ARBA00004370"/>
    </source>
</evidence>
<feature type="transmembrane region" description="Helical" evidence="6">
    <location>
        <begin position="284"/>
        <end position="304"/>
    </location>
</feature>
<dbReference type="InterPro" id="IPR000276">
    <property type="entry name" value="GPCR_Rhodpsn"/>
</dbReference>
<evidence type="ECO:0000256" key="5">
    <source>
        <dbReference type="SAM" id="MobiDB-lite"/>
    </source>
</evidence>
<evidence type="ECO:0000313" key="8">
    <source>
        <dbReference type="EMBL" id="CAD5226844.1"/>
    </source>
</evidence>
<organism evidence="10 12">
    <name type="scientific">Bursaphelenchus xylophilus</name>
    <name type="common">Pinewood nematode worm</name>
    <name type="synonym">Aphelenchoides xylophilus</name>
    <dbReference type="NCBI Taxonomy" id="6326"/>
    <lineage>
        <taxon>Eukaryota</taxon>
        <taxon>Metazoa</taxon>
        <taxon>Ecdysozoa</taxon>
        <taxon>Nematoda</taxon>
        <taxon>Chromadorea</taxon>
        <taxon>Rhabditida</taxon>
        <taxon>Tylenchina</taxon>
        <taxon>Tylenchomorpha</taxon>
        <taxon>Aphelenchoidea</taxon>
        <taxon>Aphelenchoididae</taxon>
        <taxon>Bursaphelenchus</taxon>
    </lineage>
</organism>
<dbReference type="Proteomes" id="UP000659654">
    <property type="component" value="Unassembled WGS sequence"/>
</dbReference>
<keyword evidence="4 6" id="KW-0472">Membrane</keyword>
<evidence type="ECO:0000256" key="6">
    <source>
        <dbReference type="SAM" id="Phobius"/>
    </source>
</evidence>
<evidence type="ECO:0000313" key="12">
    <source>
        <dbReference type="WBParaSite" id="BXY_0758200.1"/>
    </source>
</evidence>
<feature type="compositionally biased region" description="Low complexity" evidence="5">
    <location>
        <begin position="343"/>
        <end position="359"/>
    </location>
</feature>
<evidence type="ECO:0000313" key="11">
    <source>
        <dbReference type="Proteomes" id="UP000659654"/>
    </source>
</evidence>
<feature type="domain" description="G-protein coupled receptors family 1 profile" evidence="7">
    <location>
        <begin position="41"/>
        <end position="301"/>
    </location>
</feature>
<evidence type="ECO:0000313" key="10">
    <source>
        <dbReference type="Proteomes" id="UP000095284"/>
    </source>
</evidence>
<keyword evidence="3 6" id="KW-1133">Transmembrane helix</keyword>
<evidence type="ECO:0000256" key="3">
    <source>
        <dbReference type="ARBA" id="ARBA00022989"/>
    </source>
</evidence>
<dbReference type="PANTHER" id="PTHR46641">
    <property type="entry name" value="FMRFAMIDE RECEPTOR-RELATED"/>
    <property type="match status" value="1"/>
</dbReference>
<dbReference type="InterPro" id="IPR017452">
    <property type="entry name" value="GPCR_Rhodpsn_7TM"/>
</dbReference>
<dbReference type="EMBL" id="CAJFCV020000004">
    <property type="protein sequence ID" value="CAG9116366.1"/>
    <property type="molecule type" value="Genomic_DNA"/>
</dbReference>
<dbReference type="PROSITE" id="PS50262">
    <property type="entry name" value="G_PROTEIN_RECEP_F1_2"/>
    <property type="match status" value="1"/>
</dbReference>
<feature type="transmembrane region" description="Helical" evidence="6">
    <location>
        <begin position="102"/>
        <end position="126"/>
    </location>
</feature>
<dbReference type="PRINTS" id="PR00237">
    <property type="entry name" value="GPCRRHODOPSN"/>
</dbReference>
<dbReference type="SUPFAM" id="SSF81321">
    <property type="entry name" value="Family A G protein-coupled receptor-like"/>
    <property type="match status" value="1"/>
</dbReference>
<dbReference type="Gene3D" id="1.20.1070.10">
    <property type="entry name" value="Rhodopsin 7-helix transmembrane proteins"/>
    <property type="match status" value="1"/>
</dbReference>
<dbReference type="InterPro" id="IPR052954">
    <property type="entry name" value="GPCR-Ligand_Int"/>
</dbReference>
<keyword evidence="11" id="KW-1185">Reference proteome</keyword>
<reference evidence="9" key="2">
    <citation type="submission" date="2020-08" db="EMBL/GenBank/DDBJ databases">
        <authorList>
            <person name="Kikuchi T."/>
        </authorList>
    </citation>
    <scope>NUCLEOTIDE SEQUENCE</scope>
    <source>
        <strain evidence="8">Ka4C1</strain>
    </source>
</reference>
<sequence>MAENFSLCLLRPPPPPEDDPLMFDHLINSIAIPLVCIPGVFATIICMVVFSRPQMRSTLNVYLAGLSLFDLLLLAMSLLIYPPMSLCMRTGNLSICHFFWRTALVTFPISLASQTASVWTCVAITVDRFMAVQYPLKTRIVCTPNKAALILIIIASLSFLYKMPSVFEVRLNECGRLEASELRKNELYITIYNTYGYLLLLIAIPWSIMIIFNVIVVRAVHQAYHKRQSLTKSKGRVDDKERRCTIMALVMLSTFILFNLLAGVNNIVEAFFKDYEDYYRERISVGNLLVCINSASNILIYSIFGRKFRRICMKMFCPCMDTRGYLWLAPTMANPSEHEYRKNSSPSRRGSSLRSTTKKTITETELVQKPSHLPSGLAI</sequence>
<evidence type="ECO:0000256" key="2">
    <source>
        <dbReference type="ARBA" id="ARBA00022692"/>
    </source>
</evidence>
<dbReference type="CDD" id="cd14978">
    <property type="entry name" value="7tmA_FMRFamide_R-like"/>
    <property type="match status" value="1"/>
</dbReference>
<dbReference type="Proteomes" id="UP000582659">
    <property type="component" value="Unassembled WGS sequence"/>
</dbReference>
<feature type="region of interest" description="Disordered" evidence="5">
    <location>
        <begin position="338"/>
        <end position="365"/>
    </location>
</feature>
<feature type="transmembrane region" description="Helical" evidence="6">
    <location>
        <begin position="195"/>
        <end position="217"/>
    </location>
</feature>
<dbReference type="Pfam" id="PF00001">
    <property type="entry name" value="7tm_1"/>
    <property type="match status" value="1"/>
</dbReference>
<feature type="transmembrane region" description="Helical" evidence="6">
    <location>
        <begin position="62"/>
        <end position="82"/>
    </location>
</feature>
<dbReference type="GO" id="GO:0004930">
    <property type="term" value="F:G protein-coupled receptor activity"/>
    <property type="evidence" value="ECO:0007669"/>
    <property type="project" value="InterPro"/>
</dbReference>
<gene>
    <name evidence="8" type="ORF">BXYJ_LOCUS9389</name>
</gene>
<evidence type="ECO:0000259" key="7">
    <source>
        <dbReference type="PROSITE" id="PS50262"/>
    </source>
</evidence>
<comment type="subcellular location">
    <subcellularLocation>
        <location evidence="1">Membrane</location>
    </subcellularLocation>
</comment>
<dbReference type="EMBL" id="CAJFDI010000004">
    <property type="protein sequence ID" value="CAD5226844.1"/>
    <property type="molecule type" value="Genomic_DNA"/>
</dbReference>
<dbReference type="PANTHER" id="PTHR46641:SF20">
    <property type="entry name" value="G-PROTEIN COUPLED RECEPTORS FAMILY 1 PROFILE DOMAIN-CONTAINING PROTEIN"/>
    <property type="match status" value="1"/>
</dbReference>
<dbReference type="WBParaSite" id="BXY_0758200.1">
    <property type="protein sequence ID" value="BXY_0758200.1"/>
    <property type="gene ID" value="BXY_0758200"/>
</dbReference>
<feature type="transmembrane region" description="Helical" evidence="6">
    <location>
        <begin position="30"/>
        <end position="50"/>
    </location>
</feature>